<feature type="compositionally biased region" description="Basic and acidic residues" evidence="1">
    <location>
        <begin position="485"/>
        <end position="499"/>
    </location>
</feature>
<proteinExistence type="predicted"/>
<feature type="compositionally biased region" description="Basic and acidic residues" evidence="1">
    <location>
        <begin position="436"/>
        <end position="471"/>
    </location>
</feature>
<feature type="compositionally biased region" description="Basic and acidic residues" evidence="1">
    <location>
        <begin position="367"/>
        <end position="382"/>
    </location>
</feature>
<keyword evidence="3" id="KW-1185">Reference proteome</keyword>
<feature type="region of interest" description="Disordered" evidence="1">
    <location>
        <begin position="429"/>
        <end position="683"/>
    </location>
</feature>
<feature type="compositionally biased region" description="Basic and acidic residues" evidence="1">
    <location>
        <begin position="519"/>
        <end position="564"/>
    </location>
</feature>
<feature type="compositionally biased region" description="Basic and acidic residues" evidence="1">
    <location>
        <begin position="57"/>
        <end position="68"/>
    </location>
</feature>
<evidence type="ECO:0000313" key="3">
    <source>
        <dbReference type="Proteomes" id="UP000005237"/>
    </source>
</evidence>
<sequence length="726" mass="81184">MADTDVRSPVRSDDGEGDLKIVEHEPDVVDMEVEVETQQENDGDSQSMDIEEEIVAVEEKADEHRQEESSADVAPDPEAVEKSKVQKDAFLEMFHIAPRVRDILPDLRVFISHADVIDADRKEIEELVANRVADEKAKRKAEKVAKKDNAQDEKDEQPVALADVIRSATGLDLAGILSRAGKIPVTEASAAPPPVVFQVPVAPVPIAVPVAPPTFAGPPQLNIGTASVKNIGRGKAGFSTPHPNEIPPELRLAKPTFTVPDSLRISLSKLKGIPAIPKELLPPEKRVPESQPESYTRLPLRKTLWLSGARAGKTTAKMDKEREEKENEEKRKLQEEMDKKDPLGALNRSLPPGVAPYPKLPSPSPLPEKRERGGRREREKKRPFGANSLPTGLNKNSPIAVKRFHARQLAKETGLSIEEAMAEIEEQCNEFGVEETPEKAKADKAFLEEIKQRGDSRWNERHNYTPVDHSKGIPGVDRPPMGLPPREKEKDREFRDDRGPPSSLPPMRGGGIPGIDRPPQGDRDRFDRDWDNDGLKRRDRKRGGVKERQKKPKFDNMRSGRFDNGRGPPGQRDQWGGNSGAPAKKYGRWEDNSRDRFDQSRNSRNETYNDYNSSVNTYHQESNGPEDHGQNYDGYYEGQEAYDQSYDTSQQQYSEQGYEQTEGGYGANYDYYQGQGGQESSYYQEDGSQYYNEYYGATEQTEYHATFADPAAKSGTDASAYPAPSK</sequence>
<reference evidence="3" key="1">
    <citation type="submission" date="2010-08" db="EMBL/GenBank/DDBJ databases">
        <authorList>
            <consortium name="Caenorhabditis japonica Sequencing Consortium"/>
            <person name="Wilson R.K."/>
        </authorList>
    </citation>
    <scope>NUCLEOTIDE SEQUENCE [LARGE SCALE GENOMIC DNA]</scope>
    <source>
        <strain evidence="3">DF5081</strain>
    </source>
</reference>
<feature type="compositionally biased region" description="Polar residues" evidence="1">
    <location>
        <begin position="605"/>
        <end position="623"/>
    </location>
</feature>
<feature type="compositionally biased region" description="Low complexity" evidence="1">
    <location>
        <begin position="642"/>
        <end position="683"/>
    </location>
</feature>
<feature type="region of interest" description="Disordered" evidence="1">
    <location>
        <begin position="306"/>
        <end position="396"/>
    </location>
</feature>
<dbReference type="OMA" id="DVIEWDR"/>
<reference evidence="2" key="2">
    <citation type="submission" date="2022-06" db="UniProtKB">
        <authorList>
            <consortium name="EnsemblMetazoa"/>
        </authorList>
    </citation>
    <scope>IDENTIFICATION</scope>
    <source>
        <strain evidence="2">DF5081</strain>
    </source>
</reference>
<feature type="region of interest" description="Disordered" evidence="1">
    <location>
        <begin position="1"/>
        <end position="82"/>
    </location>
</feature>
<dbReference type="EnsemblMetazoa" id="CJA04419.1">
    <property type="protein sequence ID" value="CJA04419.1"/>
    <property type="gene ID" value="WBGene00123623"/>
</dbReference>
<feature type="compositionally biased region" description="Acidic residues" evidence="1">
    <location>
        <begin position="28"/>
        <end position="56"/>
    </location>
</feature>
<feature type="compositionally biased region" description="Pro residues" evidence="1">
    <location>
        <begin position="353"/>
        <end position="366"/>
    </location>
</feature>
<accession>A0A8R1DKF9</accession>
<name>A0A8R1DKF9_CAEJA</name>
<evidence type="ECO:0000313" key="2">
    <source>
        <dbReference type="EnsemblMetazoa" id="CJA04419.1"/>
    </source>
</evidence>
<dbReference type="Proteomes" id="UP000005237">
    <property type="component" value="Unassembled WGS sequence"/>
</dbReference>
<organism evidence="2 3">
    <name type="scientific">Caenorhabditis japonica</name>
    <dbReference type="NCBI Taxonomy" id="281687"/>
    <lineage>
        <taxon>Eukaryota</taxon>
        <taxon>Metazoa</taxon>
        <taxon>Ecdysozoa</taxon>
        <taxon>Nematoda</taxon>
        <taxon>Chromadorea</taxon>
        <taxon>Rhabditida</taxon>
        <taxon>Rhabditina</taxon>
        <taxon>Rhabditomorpha</taxon>
        <taxon>Rhabditoidea</taxon>
        <taxon>Rhabditidae</taxon>
        <taxon>Peloderinae</taxon>
        <taxon>Caenorhabditis</taxon>
    </lineage>
</organism>
<dbReference type="AlphaFoldDB" id="A0A8R1DKF9"/>
<evidence type="ECO:0000256" key="1">
    <source>
        <dbReference type="SAM" id="MobiDB-lite"/>
    </source>
</evidence>
<feature type="compositionally biased region" description="Basic and acidic residues" evidence="1">
    <location>
        <begin position="316"/>
        <end position="342"/>
    </location>
</feature>
<protein>
    <submittedName>
        <fullName evidence="2">Uncharacterized protein</fullName>
    </submittedName>
</protein>
<feature type="compositionally biased region" description="Basic and acidic residues" evidence="1">
    <location>
        <begin position="587"/>
        <end position="604"/>
    </location>
</feature>
<feature type="compositionally biased region" description="Basic and acidic residues" evidence="1">
    <location>
        <begin position="1"/>
        <end position="27"/>
    </location>
</feature>